<evidence type="ECO:0000256" key="9">
    <source>
        <dbReference type="ARBA" id="ARBA00023125"/>
    </source>
</evidence>
<comment type="subunit">
    <text evidence="12">Component of the replication restart primosome.</text>
</comment>
<protein>
    <recommendedName>
        <fullName evidence="12">Replication restart protein PriA</fullName>
    </recommendedName>
    <alternativeName>
        <fullName evidence="12">ATP-dependent DNA helicase PriA</fullName>
        <ecNumber evidence="12">5.6.2.4</ecNumber>
    </alternativeName>
    <alternativeName>
        <fullName evidence="12">DNA 3'-5' helicase PriA</fullName>
    </alternativeName>
</protein>
<reference evidence="15 16" key="2">
    <citation type="journal article" date="2011" name="Stand. Genomic Sci.">
        <title>Complete genome sequence of Mahella australiensis type strain (50-1 BON).</title>
        <authorList>
            <person name="Sikorski J."/>
            <person name="Teshima H."/>
            <person name="Nolan M."/>
            <person name="Lucas S."/>
            <person name="Hammon N."/>
            <person name="Deshpande S."/>
            <person name="Cheng J.F."/>
            <person name="Pitluck S."/>
            <person name="Liolios K."/>
            <person name="Pagani I."/>
            <person name="Ivanova N."/>
            <person name="Huntemann M."/>
            <person name="Mavromatis K."/>
            <person name="Ovchinikova G."/>
            <person name="Pati A."/>
            <person name="Tapia R."/>
            <person name="Han C."/>
            <person name="Goodwin L."/>
            <person name="Chen A."/>
            <person name="Palaniappan K."/>
            <person name="Land M."/>
            <person name="Hauser L."/>
            <person name="Ngatchou-Djao O.D."/>
            <person name="Rohde M."/>
            <person name="Pukall R."/>
            <person name="Spring S."/>
            <person name="Abt B."/>
            <person name="Goker M."/>
            <person name="Detter J.C."/>
            <person name="Woyke T."/>
            <person name="Bristow J."/>
            <person name="Markowitz V."/>
            <person name="Hugenholtz P."/>
            <person name="Eisen J.A."/>
            <person name="Kyrpides N.C."/>
            <person name="Klenk H.P."/>
            <person name="Lapidus A."/>
        </authorList>
    </citation>
    <scope>NUCLEOTIDE SEQUENCE [LARGE SCALE GENOMIC DNA]</scope>
    <source>
        <strain evidence="16">DSM 15567 / CIP 107919 / 50-1 BON</strain>
    </source>
</reference>
<name>F4A2D3_MAHA5</name>
<dbReference type="InterPro" id="IPR027417">
    <property type="entry name" value="P-loop_NTPase"/>
</dbReference>
<dbReference type="InterPro" id="IPR042115">
    <property type="entry name" value="PriA_3primeBD_sf"/>
</dbReference>
<feature type="binding site" evidence="12">
    <location>
        <position position="450"/>
    </location>
    <ligand>
        <name>Zn(2+)</name>
        <dbReference type="ChEBI" id="CHEBI:29105"/>
        <label>2</label>
    </ligand>
</feature>
<dbReference type="KEGG" id="mas:Mahau_0982"/>
<keyword evidence="1 12" id="KW-0639">Primosome</keyword>
<keyword evidence="5 12" id="KW-0378">Hydrolase</keyword>
<keyword evidence="3 12" id="KW-0479">Metal-binding</keyword>
<proteinExistence type="inferred from homology"/>
<dbReference type="Pfam" id="PF18319">
    <property type="entry name" value="Zn_ribbon_PriA"/>
    <property type="match status" value="1"/>
</dbReference>
<dbReference type="PANTHER" id="PTHR30580:SF0">
    <property type="entry name" value="PRIMOSOMAL PROTEIN N"/>
    <property type="match status" value="1"/>
</dbReference>
<feature type="domain" description="Helicase C-terminal" evidence="14">
    <location>
        <begin position="476"/>
        <end position="641"/>
    </location>
</feature>
<dbReference type="Gene3D" id="3.40.1440.60">
    <property type="entry name" value="PriA, 3(prime) DNA-binding domain"/>
    <property type="match status" value="1"/>
</dbReference>
<dbReference type="SMART" id="SM00490">
    <property type="entry name" value="HELICc"/>
    <property type="match status" value="1"/>
</dbReference>
<dbReference type="Gene3D" id="3.40.50.300">
    <property type="entry name" value="P-loop containing nucleotide triphosphate hydrolases"/>
    <property type="match status" value="2"/>
</dbReference>
<evidence type="ECO:0000256" key="6">
    <source>
        <dbReference type="ARBA" id="ARBA00022806"/>
    </source>
</evidence>
<dbReference type="SUPFAM" id="SSF52540">
    <property type="entry name" value="P-loop containing nucleoside triphosphate hydrolases"/>
    <property type="match status" value="1"/>
</dbReference>
<dbReference type="InterPro" id="IPR040498">
    <property type="entry name" value="PriA_CRR"/>
</dbReference>
<keyword evidence="6 12" id="KW-0347">Helicase</keyword>
<evidence type="ECO:0000313" key="16">
    <source>
        <dbReference type="Proteomes" id="UP000008457"/>
    </source>
</evidence>
<dbReference type="Pfam" id="PF18074">
    <property type="entry name" value="PriA_C"/>
    <property type="match status" value="1"/>
</dbReference>
<dbReference type="PANTHER" id="PTHR30580">
    <property type="entry name" value="PRIMOSOMAL PROTEIN N"/>
    <property type="match status" value="1"/>
</dbReference>
<dbReference type="InterPro" id="IPR041222">
    <property type="entry name" value="PriA_3primeBD"/>
</dbReference>
<evidence type="ECO:0000256" key="4">
    <source>
        <dbReference type="ARBA" id="ARBA00022741"/>
    </source>
</evidence>
<keyword evidence="8 12" id="KW-0067">ATP-binding</keyword>
<comment type="cofactor">
    <cofactor evidence="12">
        <name>Zn(2+)</name>
        <dbReference type="ChEBI" id="CHEBI:29105"/>
    </cofactor>
    <text evidence="12">Binds 2 zinc ions per subunit.</text>
</comment>
<dbReference type="RefSeq" id="WP_013780610.1">
    <property type="nucleotide sequence ID" value="NC_015520.1"/>
</dbReference>
<keyword evidence="10 12" id="KW-0413">Isomerase</keyword>
<keyword evidence="7 12" id="KW-0862">Zinc</keyword>
<dbReference type="Pfam" id="PF17764">
    <property type="entry name" value="PriA_3primeBD"/>
    <property type="match status" value="1"/>
</dbReference>
<evidence type="ECO:0000256" key="5">
    <source>
        <dbReference type="ARBA" id="ARBA00022801"/>
    </source>
</evidence>
<dbReference type="GO" id="GO:0006270">
    <property type="term" value="P:DNA replication initiation"/>
    <property type="evidence" value="ECO:0007669"/>
    <property type="project" value="TreeGrafter"/>
</dbReference>
<dbReference type="OrthoDB" id="9759544at2"/>
<feature type="binding site" evidence="12">
    <location>
        <position position="444"/>
    </location>
    <ligand>
        <name>Zn(2+)</name>
        <dbReference type="ChEBI" id="CHEBI:29105"/>
        <label>1</label>
    </ligand>
</feature>
<comment type="function">
    <text evidence="12">Initiates the restart of stalled replication forks, which reloads the replicative helicase on sites other than the origin of replication. Recognizes and binds to abandoned replication forks and remodels them to uncover a helicase loading site. Promotes assembly of the primosome at these replication forks.</text>
</comment>
<dbReference type="GO" id="GO:0005524">
    <property type="term" value="F:ATP binding"/>
    <property type="evidence" value="ECO:0007669"/>
    <property type="project" value="UniProtKB-UniRule"/>
</dbReference>
<evidence type="ECO:0000256" key="3">
    <source>
        <dbReference type="ARBA" id="ARBA00022723"/>
    </source>
</evidence>
<dbReference type="HOGENOM" id="CLU_013353_3_1_9"/>
<feature type="binding site" evidence="12">
    <location>
        <position position="481"/>
    </location>
    <ligand>
        <name>Zn(2+)</name>
        <dbReference type="ChEBI" id="CHEBI:29105"/>
        <label>1</label>
    </ligand>
</feature>
<dbReference type="GO" id="GO:0006310">
    <property type="term" value="P:DNA recombination"/>
    <property type="evidence" value="ECO:0007669"/>
    <property type="project" value="InterPro"/>
</dbReference>
<feature type="binding site" evidence="12">
    <location>
        <position position="453"/>
    </location>
    <ligand>
        <name>Zn(2+)</name>
        <dbReference type="ChEBI" id="CHEBI:29105"/>
        <label>2</label>
    </ligand>
</feature>
<evidence type="ECO:0000256" key="10">
    <source>
        <dbReference type="ARBA" id="ARBA00023235"/>
    </source>
</evidence>
<evidence type="ECO:0000259" key="13">
    <source>
        <dbReference type="PROSITE" id="PS51192"/>
    </source>
</evidence>
<dbReference type="PROSITE" id="PS51194">
    <property type="entry name" value="HELICASE_CTER"/>
    <property type="match status" value="1"/>
</dbReference>
<dbReference type="EMBL" id="CP002360">
    <property type="protein sequence ID" value="AEE96180.1"/>
    <property type="molecule type" value="Genomic_DNA"/>
</dbReference>
<keyword evidence="2 12" id="KW-0235">DNA replication</keyword>
<dbReference type="PROSITE" id="PS51192">
    <property type="entry name" value="HELICASE_ATP_BIND_1"/>
    <property type="match status" value="1"/>
</dbReference>
<feature type="binding site" evidence="12">
    <location>
        <position position="441"/>
    </location>
    <ligand>
        <name>Zn(2+)</name>
        <dbReference type="ChEBI" id="CHEBI:29105"/>
        <label>1</label>
    </ligand>
</feature>
<dbReference type="Pfam" id="PF00270">
    <property type="entry name" value="DEAD"/>
    <property type="match status" value="1"/>
</dbReference>
<dbReference type="Pfam" id="PF00271">
    <property type="entry name" value="Helicase_C"/>
    <property type="match status" value="1"/>
</dbReference>
<keyword evidence="16" id="KW-1185">Reference proteome</keyword>
<accession>F4A2D3</accession>
<dbReference type="NCBIfam" id="NF004066">
    <property type="entry name" value="PRK05580.1-3"/>
    <property type="match status" value="1"/>
</dbReference>
<dbReference type="eggNOG" id="COG1198">
    <property type="taxonomic scope" value="Bacteria"/>
</dbReference>
<feature type="domain" description="Helicase ATP-binding" evidence="13">
    <location>
        <begin position="213"/>
        <end position="379"/>
    </location>
</feature>
<dbReference type="FunFam" id="3.40.50.300:FF:000489">
    <property type="entry name" value="Primosome assembly protein PriA"/>
    <property type="match status" value="1"/>
</dbReference>
<dbReference type="InterPro" id="IPR041236">
    <property type="entry name" value="PriA_C"/>
</dbReference>
<comment type="catalytic activity">
    <reaction evidence="12">
        <text>Couples ATP hydrolysis with the unwinding of duplex DNA by translocating in the 3'-5' direction.</text>
        <dbReference type="EC" id="5.6.2.4"/>
    </reaction>
</comment>
<sequence>MKPRFASVALNVPAGSDTYSYKIVDDISDDMLIGRRAVVMLGNRLMEGYIVDITDHADIEEDKIKPVEALLDKEPIFTKAMLELAFWMKEQYLCPLGAALACMLPPGVKARIQKMIVLLNEADVIDNTKSLIINALRDNKGRMALNALKKVVPVKNISSVLAELERDGVIAYEYTVKESVRIKDSYNEAAVSGSISTVRPVQQQLQAITAINKAVDEGEGAFLLHGVTGSGKTEVYLQAIQHAMDIGKDAIVLVPEISLTPQMVALFTARFGSSVAVWHSRLSMGEKYAQWWRIKNGQAQVVVGARSAVFAPVQRLGLIVLDEEQESSYKSDMTPKYDAREVAKRRCDIEAGVLVLGSATPSLETYYAAGKGDMRLLVMPDRINGKPLPHVDIVDMRQEIAYGNKSIFSRKLLKAVAYNLKAGQQSILFMNRRGFSTFVSCRNCGLVMKCPHCDISLVYHSDKGQLQCHYCGYKIAVPKVCPKCKSPYIRYFGAGTQRIEHDVKQIFPHARVVRMDTDTVTKKNAHRDILRLVWRHEVDILVGTQMIAKGLDFPEVTLVGVVAADTALNIPDFRSAEDTFQLVTQVAGRAGRAAKPGMVIVQTYQPEHYSLQAAVKHDYESFYRQEIEIRERLKYPPFSNIVKISLSGKHLPDIIKAAEDMAGELHCYLNNMCYNNDVEILGPSPAPMEKIKDEYRWQIILKVDVHIMDDIKYDIKRMVDRYSCASMDINPYSML</sequence>
<comment type="catalytic activity">
    <reaction evidence="11 12">
        <text>ATP + H2O = ADP + phosphate + H(+)</text>
        <dbReference type="Rhea" id="RHEA:13065"/>
        <dbReference type="ChEBI" id="CHEBI:15377"/>
        <dbReference type="ChEBI" id="CHEBI:15378"/>
        <dbReference type="ChEBI" id="CHEBI:30616"/>
        <dbReference type="ChEBI" id="CHEBI:43474"/>
        <dbReference type="ChEBI" id="CHEBI:456216"/>
        <dbReference type="EC" id="5.6.2.4"/>
    </reaction>
</comment>
<dbReference type="AlphaFoldDB" id="F4A2D3"/>
<keyword evidence="9 12" id="KW-0238">DNA-binding</keyword>
<dbReference type="FunFam" id="3.40.1440.60:FF:000001">
    <property type="entry name" value="Primosomal protein N"/>
    <property type="match status" value="1"/>
</dbReference>
<evidence type="ECO:0000256" key="2">
    <source>
        <dbReference type="ARBA" id="ARBA00022705"/>
    </source>
</evidence>
<dbReference type="GO" id="GO:0006302">
    <property type="term" value="P:double-strand break repair"/>
    <property type="evidence" value="ECO:0007669"/>
    <property type="project" value="InterPro"/>
</dbReference>
<dbReference type="GO" id="GO:0043138">
    <property type="term" value="F:3'-5' DNA helicase activity"/>
    <property type="evidence" value="ECO:0007669"/>
    <property type="project" value="UniProtKB-EC"/>
</dbReference>
<dbReference type="STRING" id="697281.Mahau_0982"/>
<dbReference type="GO" id="GO:0006269">
    <property type="term" value="P:DNA replication, synthesis of primer"/>
    <property type="evidence" value="ECO:0007669"/>
    <property type="project" value="UniProtKB-KW"/>
</dbReference>
<evidence type="ECO:0000259" key="14">
    <source>
        <dbReference type="PROSITE" id="PS51194"/>
    </source>
</evidence>
<gene>
    <name evidence="12" type="primary">priA</name>
    <name evidence="15" type="ordered locus">Mahau_0982</name>
</gene>
<evidence type="ECO:0000313" key="15">
    <source>
        <dbReference type="EMBL" id="AEE96180.1"/>
    </source>
</evidence>
<evidence type="ECO:0000256" key="8">
    <source>
        <dbReference type="ARBA" id="ARBA00022840"/>
    </source>
</evidence>
<dbReference type="InterPro" id="IPR005259">
    <property type="entry name" value="PriA"/>
</dbReference>
<dbReference type="InterPro" id="IPR001650">
    <property type="entry name" value="Helicase_C-like"/>
</dbReference>
<dbReference type="GO" id="GO:1990077">
    <property type="term" value="C:primosome complex"/>
    <property type="evidence" value="ECO:0007669"/>
    <property type="project" value="UniProtKB-UniRule"/>
</dbReference>
<dbReference type="InterPro" id="IPR011545">
    <property type="entry name" value="DEAD/DEAH_box_helicase_dom"/>
</dbReference>
<dbReference type="GO" id="GO:0003677">
    <property type="term" value="F:DNA binding"/>
    <property type="evidence" value="ECO:0007669"/>
    <property type="project" value="UniProtKB-UniRule"/>
</dbReference>
<evidence type="ECO:0000256" key="11">
    <source>
        <dbReference type="ARBA" id="ARBA00048988"/>
    </source>
</evidence>
<dbReference type="SMART" id="SM00487">
    <property type="entry name" value="DEXDc"/>
    <property type="match status" value="1"/>
</dbReference>
<dbReference type="NCBIfam" id="TIGR00595">
    <property type="entry name" value="priA"/>
    <property type="match status" value="1"/>
</dbReference>
<dbReference type="GO" id="GO:0016887">
    <property type="term" value="F:ATP hydrolysis activity"/>
    <property type="evidence" value="ECO:0007669"/>
    <property type="project" value="RHEA"/>
</dbReference>
<keyword evidence="4 12" id="KW-0547">Nucleotide-binding</keyword>
<organism evidence="15 16">
    <name type="scientific">Mahella australiensis (strain DSM 15567 / CIP 107919 / 50-1 BON)</name>
    <dbReference type="NCBI Taxonomy" id="697281"/>
    <lineage>
        <taxon>Bacteria</taxon>
        <taxon>Bacillati</taxon>
        <taxon>Bacillota</taxon>
        <taxon>Clostridia</taxon>
        <taxon>Thermoanaerobacterales</taxon>
        <taxon>Thermoanaerobacterales Family IV. Incertae Sedis</taxon>
        <taxon>Mahella</taxon>
    </lineage>
</organism>
<dbReference type="CDD" id="cd17929">
    <property type="entry name" value="DEXHc_priA"/>
    <property type="match status" value="1"/>
</dbReference>
<dbReference type="GO" id="GO:0008270">
    <property type="term" value="F:zinc ion binding"/>
    <property type="evidence" value="ECO:0007669"/>
    <property type="project" value="UniProtKB-UniRule"/>
</dbReference>
<feature type="binding site" evidence="12">
    <location>
        <position position="471"/>
    </location>
    <ligand>
        <name>Zn(2+)</name>
        <dbReference type="ChEBI" id="CHEBI:29105"/>
        <label>2</label>
    </ligand>
</feature>
<feature type="binding site" evidence="12">
    <location>
        <position position="484"/>
    </location>
    <ligand>
        <name>Zn(2+)</name>
        <dbReference type="ChEBI" id="CHEBI:29105"/>
        <label>1</label>
    </ligand>
</feature>
<dbReference type="EC" id="5.6.2.4" evidence="12"/>
<dbReference type="HAMAP" id="MF_00983">
    <property type="entry name" value="PriA"/>
    <property type="match status" value="1"/>
</dbReference>
<comment type="similarity">
    <text evidence="12">Belongs to the helicase family. PriA subfamily.</text>
</comment>
<evidence type="ECO:0000256" key="7">
    <source>
        <dbReference type="ARBA" id="ARBA00022833"/>
    </source>
</evidence>
<feature type="binding site" evidence="12">
    <location>
        <position position="468"/>
    </location>
    <ligand>
        <name>Zn(2+)</name>
        <dbReference type="ChEBI" id="CHEBI:29105"/>
        <label>2</label>
    </ligand>
</feature>
<evidence type="ECO:0000256" key="12">
    <source>
        <dbReference type="HAMAP-Rule" id="MF_00983"/>
    </source>
</evidence>
<dbReference type="CDD" id="cd18804">
    <property type="entry name" value="SF2_C_priA"/>
    <property type="match status" value="1"/>
</dbReference>
<dbReference type="InterPro" id="IPR014001">
    <property type="entry name" value="Helicase_ATP-bd"/>
</dbReference>
<dbReference type="Proteomes" id="UP000008457">
    <property type="component" value="Chromosome"/>
</dbReference>
<reference evidence="16" key="1">
    <citation type="submission" date="2010-11" db="EMBL/GenBank/DDBJ databases">
        <title>The complete genome of Mahella australiensis DSM 15567.</title>
        <authorList>
            <consortium name="US DOE Joint Genome Institute (JGI-PGF)"/>
            <person name="Lucas S."/>
            <person name="Copeland A."/>
            <person name="Lapidus A."/>
            <person name="Bruce D."/>
            <person name="Goodwin L."/>
            <person name="Pitluck S."/>
            <person name="Kyrpides N."/>
            <person name="Mavromatis K."/>
            <person name="Pagani I."/>
            <person name="Ivanova N."/>
            <person name="Teshima H."/>
            <person name="Brettin T."/>
            <person name="Detter J.C."/>
            <person name="Han C."/>
            <person name="Tapia R."/>
            <person name="Land M."/>
            <person name="Hauser L."/>
            <person name="Markowitz V."/>
            <person name="Cheng J.-F."/>
            <person name="Hugenholtz P."/>
            <person name="Woyke T."/>
            <person name="Wu D."/>
            <person name="Spring S."/>
            <person name="Pukall R."/>
            <person name="Steenblock K."/>
            <person name="Schneider S."/>
            <person name="Klenk H.-P."/>
            <person name="Eisen J.A."/>
        </authorList>
    </citation>
    <scope>NUCLEOTIDE SEQUENCE [LARGE SCALE GENOMIC DNA]</scope>
    <source>
        <strain evidence="16">DSM 15567 / CIP 107919 / 50-1 BON</strain>
    </source>
</reference>
<evidence type="ECO:0000256" key="1">
    <source>
        <dbReference type="ARBA" id="ARBA00022515"/>
    </source>
</evidence>